<feature type="domain" description="Aminoglycoside phosphotransferase" evidence="2">
    <location>
        <begin position="249"/>
        <end position="362"/>
    </location>
</feature>
<gene>
    <name evidence="3" type="ORF">NKR19_g945</name>
</gene>
<dbReference type="PANTHER" id="PTHR21310">
    <property type="entry name" value="AMINOGLYCOSIDE PHOSPHOTRANSFERASE-RELATED-RELATED"/>
    <property type="match status" value="1"/>
</dbReference>
<dbReference type="PANTHER" id="PTHR21310:SF56">
    <property type="entry name" value="AMINOGLYCOSIDE PHOSPHOTRANSFERASE DOMAIN-CONTAINING PROTEIN"/>
    <property type="match status" value="1"/>
</dbReference>
<feature type="domain" description="Aminoglycoside phosphotransferase" evidence="2">
    <location>
        <begin position="100"/>
        <end position="179"/>
    </location>
</feature>
<feature type="region of interest" description="Disordered" evidence="1">
    <location>
        <begin position="484"/>
        <end position="524"/>
    </location>
</feature>
<evidence type="ECO:0000259" key="2">
    <source>
        <dbReference type="Pfam" id="PF01636"/>
    </source>
</evidence>
<feature type="compositionally biased region" description="Acidic residues" evidence="1">
    <location>
        <begin position="358"/>
        <end position="372"/>
    </location>
</feature>
<dbReference type="InterPro" id="IPR002575">
    <property type="entry name" value="Aminoglycoside_PTrfase"/>
</dbReference>
<proteinExistence type="predicted"/>
<organism evidence="3 4">
    <name type="scientific">Coniochaeta hoffmannii</name>
    <dbReference type="NCBI Taxonomy" id="91930"/>
    <lineage>
        <taxon>Eukaryota</taxon>
        <taxon>Fungi</taxon>
        <taxon>Dikarya</taxon>
        <taxon>Ascomycota</taxon>
        <taxon>Pezizomycotina</taxon>
        <taxon>Sordariomycetes</taxon>
        <taxon>Sordariomycetidae</taxon>
        <taxon>Coniochaetales</taxon>
        <taxon>Coniochaetaceae</taxon>
        <taxon>Coniochaeta</taxon>
    </lineage>
</organism>
<feature type="region of interest" description="Disordered" evidence="1">
    <location>
        <begin position="357"/>
        <end position="379"/>
    </location>
</feature>
<dbReference type="SUPFAM" id="SSF56112">
    <property type="entry name" value="Protein kinase-like (PK-like)"/>
    <property type="match status" value="1"/>
</dbReference>
<evidence type="ECO:0000313" key="4">
    <source>
        <dbReference type="Proteomes" id="UP001174691"/>
    </source>
</evidence>
<dbReference type="InterPro" id="IPR011009">
    <property type="entry name" value="Kinase-like_dom_sf"/>
</dbReference>
<comment type="caution">
    <text evidence="3">The sequence shown here is derived from an EMBL/GenBank/DDBJ whole genome shotgun (WGS) entry which is preliminary data.</text>
</comment>
<reference evidence="3" key="1">
    <citation type="submission" date="2022-07" db="EMBL/GenBank/DDBJ databases">
        <title>Fungi with potential for degradation of polypropylene.</title>
        <authorList>
            <person name="Gostincar C."/>
        </authorList>
    </citation>
    <scope>NUCLEOTIDE SEQUENCE</scope>
    <source>
        <strain evidence="3">EXF-13287</strain>
    </source>
</reference>
<dbReference type="Gene3D" id="3.90.1200.10">
    <property type="match status" value="1"/>
</dbReference>
<dbReference type="Pfam" id="PF01636">
    <property type="entry name" value="APH"/>
    <property type="match status" value="2"/>
</dbReference>
<dbReference type="InterPro" id="IPR051678">
    <property type="entry name" value="AGP_Transferase"/>
</dbReference>
<evidence type="ECO:0000256" key="1">
    <source>
        <dbReference type="SAM" id="MobiDB-lite"/>
    </source>
</evidence>
<accession>A0AA38SDI9</accession>
<dbReference type="AlphaFoldDB" id="A0AA38SDI9"/>
<keyword evidence="4" id="KW-1185">Reference proteome</keyword>
<protein>
    <recommendedName>
        <fullName evidence="2">Aminoglycoside phosphotransferase domain-containing protein</fullName>
    </recommendedName>
</protein>
<sequence>MSESDTLLTALPVMDTSTDMDMDDDAFRTGESLVRWKEREVQVLDLCKALWPLALGHHIHKRIMGTYNETIPATITLSDTGAPLDIIIRLPGQWGADEVSVIDQVAVLHHVGTSTPVRVPKVIAYDTTSANALESQYMIMERLRGRDLDELLDDMDAEQRKVLALELAELYHQLRQIRSPYSGRIIASEEGCHMPSLLPSETLSQIPIAIEPYGARVLYCDDWKERLPTEGTFSDIPEDFFTSGGLLYDPPNLPLLAMTARPFNRRLIQRETIGKPDPLFVSRIQHLRDMMDVIVDEGHVENPSNYFQLVHVDLFPRNIMVDPSSSPMITGIIDWDEAVFAPGFVADVAPAWLWEPPLPEEEEDDDDGEAEDGEKPFVDLDKESFDRSTRLPPTAELREVKRVWEEAVGQECVGSATDRYAILARRFLKIVTFWTWPFFMEGLYNETLEEFNKLRDEEEAKYLARSWHEDQDVVDFEDRVLFKDEEEVKEPDYDGNEAPEDDADSAWETCPEEQDDENGDTEEV</sequence>
<name>A0AA38SDI9_9PEZI</name>
<dbReference type="EMBL" id="JANBVN010000008">
    <property type="protein sequence ID" value="KAJ9164880.1"/>
    <property type="molecule type" value="Genomic_DNA"/>
</dbReference>
<evidence type="ECO:0000313" key="3">
    <source>
        <dbReference type="EMBL" id="KAJ9164880.1"/>
    </source>
</evidence>
<dbReference type="Proteomes" id="UP001174691">
    <property type="component" value="Unassembled WGS sequence"/>
</dbReference>